<dbReference type="EMBL" id="BAAANS010000002">
    <property type="protein sequence ID" value="GAA2084478.1"/>
    <property type="molecule type" value="Genomic_DNA"/>
</dbReference>
<sequence length="166" mass="18352">MTVTSDLPGAALARRDEYEQMLRAGLLPAHVFPPLAKEVEDAVLERAWSNAASPYDGHRLYVLSVAGSHSRIKIGQTTEVRRRITDHLNEYHVNGHGLVDAWISDPLPDGRTRENSLRALLRLLRLEPGHRREEYPGASFQQVRTAAIVATPPSASELIGSTADLE</sequence>
<organism evidence="2 3">
    <name type="scientific">Kitasatospora saccharophila</name>
    <dbReference type="NCBI Taxonomy" id="407973"/>
    <lineage>
        <taxon>Bacteria</taxon>
        <taxon>Bacillati</taxon>
        <taxon>Actinomycetota</taxon>
        <taxon>Actinomycetes</taxon>
        <taxon>Kitasatosporales</taxon>
        <taxon>Streptomycetaceae</taxon>
        <taxon>Kitasatospora</taxon>
    </lineage>
</organism>
<comment type="caution">
    <text evidence="2">The sequence shown here is derived from an EMBL/GenBank/DDBJ whole genome shotgun (WGS) entry which is preliminary data.</text>
</comment>
<evidence type="ECO:0000313" key="2">
    <source>
        <dbReference type="EMBL" id="GAA2084478.1"/>
    </source>
</evidence>
<evidence type="ECO:0000259" key="1">
    <source>
        <dbReference type="Pfam" id="PF10544"/>
    </source>
</evidence>
<dbReference type="Proteomes" id="UP001500897">
    <property type="component" value="Unassembled WGS sequence"/>
</dbReference>
<feature type="domain" description="Bacteriophage T5 Orf172 DNA-binding" evidence="1">
    <location>
        <begin position="60"/>
        <end position="135"/>
    </location>
</feature>
<accession>A0ABN2W5S8</accession>
<evidence type="ECO:0000313" key="3">
    <source>
        <dbReference type="Proteomes" id="UP001500897"/>
    </source>
</evidence>
<dbReference type="RefSeq" id="WP_344549872.1">
    <property type="nucleotide sequence ID" value="NZ_BAAANS010000002.1"/>
</dbReference>
<dbReference type="Pfam" id="PF10544">
    <property type="entry name" value="T5orf172"/>
    <property type="match status" value="1"/>
</dbReference>
<name>A0ABN2W5S8_9ACTN</name>
<proteinExistence type="predicted"/>
<gene>
    <name evidence="2" type="ORF">GCM10009759_03550</name>
</gene>
<dbReference type="InterPro" id="IPR018306">
    <property type="entry name" value="Phage_T5_Orf172_DNA-bd"/>
</dbReference>
<reference evidence="2 3" key="1">
    <citation type="journal article" date="2019" name="Int. J. Syst. Evol. Microbiol.">
        <title>The Global Catalogue of Microorganisms (GCM) 10K type strain sequencing project: providing services to taxonomists for standard genome sequencing and annotation.</title>
        <authorList>
            <consortium name="The Broad Institute Genomics Platform"/>
            <consortium name="The Broad Institute Genome Sequencing Center for Infectious Disease"/>
            <person name="Wu L."/>
            <person name="Ma J."/>
        </authorList>
    </citation>
    <scope>NUCLEOTIDE SEQUENCE [LARGE SCALE GENOMIC DNA]</scope>
    <source>
        <strain evidence="2 3">JCM 14559</strain>
    </source>
</reference>
<keyword evidence="3" id="KW-1185">Reference proteome</keyword>
<protein>
    <recommendedName>
        <fullName evidence="1">Bacteriophage T5 Orf172 DNA-binding domain-containing protein</fullName>
    </recommendedName>
</protein>